<dbReference type="AlphaFoldDB" id="A0A316C194"/>
<protein>
    <submittedName>
        <fullName evidence="1">Uncharacterized protein</fullName>
    </submittedName>
</protein>
<reference evidence="1 2" key="1">
    <citation type="submission" date="2018-05" db="EMBL/GenBank/DDBJ databases">
        <title>Genomic Encyclopedia of Type Strains, Phase IV (KMG-IV): sequencing the most valuable type-strain genomes for metagenomic binning, comparative biology and taxonomic classification.</title>
        <authorList>
            <person name="Goeker M."/>
        </authorList>
    </citation>
    <scope>NUCLEOTIDE SEQUENCE [LARGE SCALE GENOMIC DNA]</scope>
    <source>
        <strain evidence="1 2">DSM 6986</strain>
    </source>
</reference>
<sequence length="196" mass="21185">MEYVTQYDPPEKRQAKAQGGVEERLTEASIMLAMARYILDNATEAKVSIHPDGEHAKRFDIPAWLGTAGFEKTASLGSTSYGGTYQRGHETVIVNPRSGVGDVVGVVDGRSIVIECKGGTINSTHAGQLSRLRRGLCEAVGLLMARPFDGAREIAAVSWTPETERLAARMVSRCSRAGIELALVRRDGAIVWVAED</sequence>
<dbReference type="EMBL" id="QGGG01000010">
    <property type="protein sequence ID" value="PWJ81669.1"/>
    <property type="molecule type" value="Genomic_DNA"/>
</dbReference>
<name>A0A316C194_PSESE</name>
<comment type="caution">
    <text evidence="1">The sequence shown here is derived from an EMBL/GenBank/DDBJ whole genome shotgun (WGS) entry which is preliminary data.</text>
</comment>
<organism evidence="1 2">
    <name type="scientific">Pseudaminobacter salicylatoxidans</name>
    <dbReference type="NCBI Taxonomy" id="93369"/>
    <lineage>
        <taxon>Bacteria</taxon>
        <taxon>Pseudomonadati</taxon>
        <taxon>Pseudomonadota</taxon>
        <taxon>Alphaproteobacteria</taxon>
        <taxon>Hyphomicrobiales</taxon>
        <taxon>Phyllobacteriaceae</taxon>
        <taxon>Pseudaminobacter</taxon>
    </lineage>
</organism>
<proteinExistence type="predicted"/>
<dbReference type="RefSeq" id="WP_109613620.1">
    <property type="nucleotide sequence ID" value="NZ_QGGG01000010.1"/>
</dbReference>
<dbReference type="Proteomes" id="UP000245396">
    <property type="component" value="Unassembled WGS sequence"/>
</dbReference>
<keyword evidence="2" id="KW-1185">Reference proteome</keyword>
<dbReference type="OrthoDB" id="5917027at2"/>
<gene>
    <name evidence="1" type="ORF">C7441_110206</name>
</gene>
<evidence type="ECO:0000313" key="1">
    <source>
        <dbReference type="EMBL" id="PWJ81669.1"/>
    </source>
</evidence>
<accession>A0A316C194</accession>
<evidence type="ECO:0000313" key="2">
    <source>
        <dbReference type="Proteomes" id="UP000245396"/>
    </source>
</evidence>